<evidence type="ECO:0000256" key="6">
    <source>
        <dbReference type="RuleBase" id="RU003983"/>
    </source>
</evidence>
<keyword evidence="2" id="KW-0479">Metal-binding</keyword>
<keyword evidence="4 6" id="KW-0862">Zinc</keyword>
<evidence type="ECO:0000313" key="10">
    <source>
        <dbReference type="Proteomes" id="UP000660262"/>
    </source>
</evidence>
<reference evidence="9" key="1">
    <citation type="submission" date="2020-10" db="EMBL/GenBank/DDBJ databases">
        <title>Unveiling of a novel bifunctional photoreceptor, Dualchrome1, isolated from a cosmopolitan green alga.</title>
        <authorList>
            <person name="Suzuki S."/>
            <person name="Kawachi M."/>
        </authorList>
    </citation>
    <scope>NUCLEOTIDE SEQUENCE</scope>
    <source>
        <strain evidence="9">NIES 2893</strain>
    </source>
</reference>
<dbReference type="OrthoDB" id="272500at2759"/>
<feature type="domain" description="Peptidase M48" evidence="8">
    <location>
        <begin position="47"/>
        <end position="227"/>
    </location>
</feature>
<keyword evidence="3 6" id="KW-0378">Hydrolase</keyword>
<name>A0A830H9R2_9CHLO</name>
<dbReference type="Proteomes" id="UP000660262">
    <property type="component" value="Unassembled WGS sequence"/>
</dbReference>
<feature type="compositionally biased region" description="Acidic residues" evidence="7">
    <location>
        <begin position="266"/>
        <end position="279"/>
    </location>
</feature>
<dbReference type="AlphaFoldDB" id="A0A830H9R2"/>
<feature type="region of interest" description="Disordered" evidence="7">
    <location>
        <begin position="242"/>
        <end position="279"/>
    </location>
</feature>
<comment type="cofactor">
    <cofactor evidence="6">
        <name>Zn(2+)</name>
        <dbReference type="ChEBI" id="CHEBI:29105"/>
    </cofactor>
    <text evidence="6">Binds 1 zinc ion per subunit.</text>
</comment>
<keyword evidence="1 6" id="KW-0645">Protease</keyword>
<evidence type="ECO:0000256" key="1">
    <source>
        <dbReference type="ARBA" id="ARBA00022670"/>
    </source>
</evidence>
<dbReference type="GO" id="GO:0006508">
    <property type="term" value="P:proteolysis"/>
    <property type="evidence" value="ECO:0007669"/>
    <property type="project" value="UniProtKB-KW"/>
</dbReference>
<comment type="similarity">
    <text evidence="6">Belongs to the peptidase M48 family.</text>
</comment>
<proteinExistence type="inferred from homology"/>
<dbReference type="InterPro" id="IPR001915">
    <property type="entry name" value="Peptidase_M48"/>
</dbReference>
<dbReference type="EMBL" id="BNJQ01000006">
    <property type="protein sequence ID" value="GHP03824.1"/>
    <property type="molecule type" value="Genomic_DNA"/>
</dbReference>
<evidence type="ECO:0000256" key="4">
    <source>
        <dbReference type="ARBA" id="ARBA00022833"/>
    </source>
</evidence>
<dbReference type="GO" id="GO:0004222">
    <property type="term" value="F:metalloendopeptidase activity"/>
    <property type="evidence" value="ECO:0007669"/>
    <property type="project" value="InterPro"/>
</dbReference>
<comment type="caution">
    <text evidence="9">The sequence shown here is derived from an EMBL/GenBank/DDBJ whole genome shotgun (WGS) entry which is preliminary data.</text>
</comment>
<evidence type="ECO:0000259" key="8">
    <source>
        <dbReference type="Pfam" id="PF01435"/>
    </source>
</evidence>
<protein>
    <recommendedName>
        <fullName evidence="8">Peptidase M48 domain-containing protein</fullName>
    </recommendedName>
</protein>
<keyword evidence="10" id="KW-1185">Reference proteome</keyword>
<evidence type="ECO:0000256" key="7">
    <source>
        <dbReference type="SAM" id="MobiDB-lite"/>
    </source>
</evidence>
<evidence type="ECO:0000256" key="3">
    <source>
        <dbReference type="ARBA" id="ARBA00022801"/>
    </source>
</evidence>
<keyword evidence="5 6" id="KW-0482">Metalloprotease</keyword>
<gene>
    <name evidence="9" type="ORF">PPROV_000257800</name>
</gene>
<dbReference type="PANTHER" id="PTHR10120">
    <property type="entry name" value="CAAX PRENYL PROTEASE 1"/>
    <property type="match status" value="1"/>
</dbReference>
<dbReference type="Gene3D" id="3.30.2010.10">
    <property type="entry name" value="Metalloproteases ('zincins'), catalytic domain"/>
    <property type="match status" value="1"/>
</dbReference>
<dbReference type="GO" id="GO:0046872">
    <property type="term" value="F:metal ion binding"/>
    <property type="evidence" value="ECO:0007669"/>
    <property type="project" value="UniProtKB-KW"/>
</dbReference>
<dbReference type="Pfam" id="PF01435">
    <property type="entry name" value="Peptidase_M48"/>
    <property type="match status" value="1"/>
</dbReference>
<organism evidence="9 10">
    <name type="scientific">Pycnococcus provasolii</name>
    <dbReference type="NCBI Taxonomy" id="41880"/>
    <lineage>
        <taxon>Eukaryota</taxon>
        <taxon>Viridiplantae</taxon>
        <taxon>Chlorophyta</taxon>
        <taxon>Pseudoscourfieldiophyceae</taxon>
        <taxon>Pseudoscourfieldiales</taxon>
        <taxon>Pycnococcaceae</taxon>
        <taxon>Pycnococcus</taxon>
    </lineage>
</organism>
<sequence>MVSPVTEQLLVMENVGSGLLVSEKQYPSIYKLHREAQDILGIEDDVRVYVRSNPTPNAYTLAVAGGKEPFIVLHTALIELLTPRELQSVIAHELGHLKCDHGVYLAMANLLAASALALPMGVGNMISAAVEEGLYRWLRSAELSCDRAALVVARDPKVVASALMKLAGGVVGENENELNVDAFIHQASVLDEAHSSASPIAWYLRNAQLRQLSHPLPVLRAREVMEWSNSFQYKTLRNAADRRADASAWSAEEGDDNTKEEKATNDDDGDDDENGVDKR</sequence>
<evidence type="ECO:0000313" key="9">
    <source>
        <dbReference type="EMBL" id="GHP03824.1"/>
    </source>
</evidence>
<dbReference type="CDD" id="cd07325">
    <property type="entry name" value="M48_Ste24p_like"/>
    <property type="match status" value="1"/>
</dbReference>
<evidence type="ECO:0000256" key="5">
    <source>
        <dbReference type="ARBA" id="ARBA00023049"/>
    </source>
</evidence>
<feature type="compositionally biased region" description="Basic and acidic residues" evidence="7">
    <location>
        <begin position="256"/>
        <end position="265"/>
    </location>
</feature>
<evidence type="ECO:0000256" key="2">
    <source>
        <dbReference type="ARBA" id="ARBA00022723"/>
    </source>
</evidence>
<accession>A0A830H9R2</accession>